<name>A0A4Y9QWN1_9BACT</name>
<dbReference type="AlphaFoldDB" id="A0A4Y9QWN1"/>
<dbReference type="OrthoDB" id="1115707at2"/>
<feature type="transmembrane region" description="Helical" evidence="1">
    <location>
        <begin position="21"/>
        <end position="38"/>
    </location>
</feature>
<dbReference type="PANTHER" id="PTHR37804">
    <property type="entry name" value="CDAA REGULATORY PROTEIN CDAR"/>
    <property type="match status" value="1"/>
</dbReference>
<keyword evidence="3" id="KW-1185">Reference proteome</keyword>
<reference evidence="2 3" key="1">
    <citation type="submission" date="2019-03" db="EMBL/GenBank/DDBJ databases">
        <title>Algoriphagus sp. nov, a new strain isolated from root system soil of mangrove plant Kandelia.</title>
        <authorList>
            <person name="Yin Q."/>
            <person name="Wang K."/>
            <person name="Song Z."/>
        </authorList>
    </citation>
    <scope>NUCLEOTIDE SEQUENCE [LARGE SCALE GENOMIC DNA]</scope>
    <source>
        <strain evidence="2 3">XY-J91</strain>
    </source>
</reference>
<keyword evidence="1" id="KW-1133">Transmembrane helix</keyword>
<comment type="caution">
    <text evidence="2">The sequence shown here is derived from an EMBL/GenBank/DDBJ whole genome shotgun (WGS) entry which is preliminary data.</text>
</comment>
<sequence>MPDTKKSPKGISPKKLSNLKVVVLCVAAATTFWILNALNKDDYTTIVDYPIQFEFDRERYIPVEPLPPTLEVEINGNGWDLLRKYFNFNTPPFIINLEQPSSQDYLIPTDLRRELSEFLSPTQIVSLSNDTLKIDIDRIRSVKMRPVLDSMSYSLGKNIRMLNEPEFEPKEITVIGAESILEIYDGKFPVNLDEKRLDRDLTKNVKIEISKELSEFISIEESSISVHIDVVAFLEGNKRMKLKKVNFPRTVHLVEEDPSIMMYYLVDERYTDELKDLEFEAVLNYSQRNRQDSTIAVQVNPMPPFLDQVRVEPATLKLSYGN</sequence>
<gene>
    <name evidence="2" type="ORF">E4S40_07440</name>
</gene>
<accession>A0A4Y9QWN1</accession>
<evidence type="ECO:0000313" key="3">
    <source>
        <dbReference type="Proteomes" id="UP000297647"/>
    </source>
</evidence>
<dbReference type="EMBL" id="SPSB01000002">
    <property type="protein sequence ID" value="TFV96052.1"/>
    <property type="molecule type" value="Genomic_DNA"/>
</dbReference>
<dbReference type="Proteomes" id="UP000297647">
    <property type="component" value="Unassembled WGS sequence"/>
</dbReference>
<keyword evidence="1" id="KW-0472">Membrane</keyword>
<proteinExistence type="predicted"/>
<evidence type="ECO:0000256" key="1">
    <source>
        <dbReference type="SAM" id="Phobius"/>
    </source>
</evidence>
<dbReference type="InterPro" id="IPR053154">
    <property type="entry name" value="c-di-AMP_regulator"/>
</dbReference>
<dbReference type="PANTHER" id="PTHR37804:SF1">
    <property type="entry name" value="CDAA REGULATORY PROTEIN CDAR"/>
    <property type="match status" value="1"/>
</dbReference>
<keyword evidence="1" id="KW-0812">Transmembrane</keyword>
<protein>
    <submittedName>
        <fullName evidence="2">YbbR-like domain-containing protein</fullName>
    </submittedName>
</protein>
<organism evidence="2 3">
    <name type="scientific">Algoriphagus kandeliae</name>
    <dbReference type="NCBI Taxonomy" id="2562278"/>
    <lineage>
        <taxon>Bacteria</taxon>
        <taxon>Pseudomonadati</taxon>
        <taxon>Bacteroidota</taxon>
        <taxon>Cytophagia</taxon>
        <taxon>Cytophagales</taxon>
        <taxon>Cyclobacteriaceae</taxon>
        <taxon>Algoriphagus</taxon>
    </lineage>
</organism>
<evidence type="ECO:0000313" key="2">
    <source>
        <dbReference type="EMBL" id="TFV96052.1"/>
    </source>
</evidence>